<dbReference type="InterPro" id="IPR019186">
    <property type="entry name" value="Nucleolar_protein_12"/>
</dbReference>
<dbReference type="Proteomes" id="UP001437256">
    <property type="component" value="Unassembled WGS sequence"/>
</dbReference>
<feature type="compositionally biased region" description="Low complexity" evidence="5">
    <location>
        <begin position="84"/>
        <end position="93"/>
    </location>
</feature>
<keyword evidence="3" id="KW-0175">Coiled coil</keyword>
<keyword evidence="4" id="KW-0539">Nucleus</keyword>
<dbReference type="PANTHER" id="PTHR14577:SF0">
    <property type="entry name" value="NUCLEOLAR PROTEIN 12"/>
    <property type="match status" value="1"/>
</dbReference>
<comment type="similarity">
    <text evidence="2">Belongs to the RRP17 family.</text>
</comment>
<feature type="compositionally biased region" description="Basic and acidic residues" evidence="5">
    <location>
        <begin position="198"/>
        <end position="212"/>
    </location>
</feature>
<organism evidence="6 7">
    <name type="scientific">Marasmius tenuissimus</name>
    <dbReference type="NCBI Taxonomy" id="585030"/>
    <lineage>
        <taxon>Eukaryota</taxon>
        <taxon>Fungi</taxon>
        <taxon>Dikarya</taxon>
        <taxon>Basidiomycota</taxon>
        <taxon>Agaricomycotina</taxon>
        <taxon>Agaricomycetes</taxon>
        <taxon>Agaricomycetidae</taxon>
        <taxon>Agaricales</taxon>
        <taxon>Marasmiineae</taxon>
        <taxon>Marasmiaceae</taxon>
        <taxon>Marasmius</taxon>
    </lineage>
</organism>
<evidence type="ECO:0000256" key="5">
    <source>
        <dbReference type="SAM" id="MobiDB-lite"/>
    </source>
</evidence>
<sequence length="218" mass="24475">MSPPTNLHVLTQSHTLVASKKRAKRNQVKEVLFDEDARREFLTGFHKRKVAKAEAARKKAAEREKQERLETRREQRRMLKEQAAENAAQVEQAYGAILPDETEWTGISGTRSDSEREGHVEQEQEYADEEVLATVAVVEDFDPDALLHGPVPSDSQTRSPASPPHPSTSKSKSTATTSRLNSKAEASIREAENSSQKDQIRNQRRTESREKQTASTEG</sequence>
<evidence type="ECO:0000256" key="1">
    <source>
        <dbReference type="ARBA" id="ARBA00004604"/>
    </source>
</evidence>
<name>A0ABR3AGJ5_9AGAR</name>
<dbReference type="PANTHER" id="PTHR14577">
    <property type="entry name" value="NUCLEOLAR PROTEIN 12"/>
    <property type="match status" value="1"/>
</dbReference>
<accession>A0ABR3AGJ5</accession>
<reference evidence="6 7" key="1">
    <citation type="submission" date="2024-05" db="EMBL/GenBank/DDBJ databases">
        <title>A draft genome resource for the thread blight pathogen Marasmius tenuissimus strain MS-2.</title>
        <authorList>
            <person name="Yulfo-Soto G.E."/>
            <person name="Baruah I.K."/>
            <person name="Amoako-Attah I."/>
            <person name="Bukari Y."/>
            <person name="Meinhardt L.W."/>
            <person name="Bailey B.A."/>
            <person name="Cohen S.P."/>
        </authorList>
    </citation>
    <scope>NUCLEOTIDE SEQUENCE [LARGE SCALE GENOMIC DNA]</scope>
    <source>
        <strain evidence="6 7">MS-2</strain>
    </source>
</reference>
<feature type="compositionally biased region" description="Low complexity" evidence="5">
    <location>
        <begin position="167"/>
        <end position="178"/>
    </location>
</feature>
<keyword evidence="7" id="KW-1185">Reference proteome</keyword>
<protein>
    <recommendedName>
        <fullName evidence="8">Nucleolar protein 12</fullName>
    </recommendedName>
</protein>
<evidence type="ECO:0000256" key="2">
    <source>
        <dbReference type="ARBA" id="ARBA00007175"/>
    </source>
</evidence>
<dbReference type="EMBL" id="JBBXMP010000001">
    <property type="protein sequence ID" value="KAL0072439.1"/>
    <property type="molecule type" value="Genomic_DNA"/>
</dbReference>
<evidence type="ECO:0008006" key="8">
    <source>
        <dbReference type="Google" id="ProtNLM"/>
    </source>
</evidence>
<gene>
    <name evidence="6" type="ORF">AAF712_000202</name>
</gene>
<evidence type="ECO:0000256" key="3">
    <source>
        <dbReference type="ARBA" id="ARBA00023054"/>
    </source>
</evidence>
<evidence type="ECO:0000313" key="7">
    <source>
        <dbReference type="Proteomes" id="UP001437256"/>
    </source>
</evidence>
<feature type="compositionally biased region" description="Basic and acidic residues" evidence="5">
    <location>
        <begin position="56"/>
        <end position="83"/>
    </location>
</feature>
<feature type="compositionally biased region" description="Basic and acidic residues" evidence="5">
    <location>
        <begin position="112"/>
        <end position="122"/>
    </location>
</feature>
<feature type="region of interest" description="Disordered" evidence="5">
    <location>
        <begin position="56"/>
        <end position="218"/>
    </location>
</feature>
<proteinExistence type="inferred from homology"/>
<comment type="caution">
    <text evidence="6">The sequence shown here is derived from an EMBL/GenBank/DDBJ whole genome shotgun (WGS) entry which is preliminary data.</text>
</comment>
<evidence type="ECO:0000313" key="6">
    <source>
        <dbReference type="EMBL" id="KAL0072439.1"/>
    </source>
</evidence>
<comment type="subcellular location">
    <subcellularLocation>
        <location evidence="1">Nucleus</location>
        <location evidence="1">Nucleolus</location>
    </subcellularLocation>
</comment>
<evidence type="ECO:0000256" key="4">
    <source>
        <dbReference type="ARBA" id="ARBA00023242"/>
    </source>
</evidence>
<dbReference type="Pfam" id="PF09805">
    <property type="entry name" value="Nop25"/>
    <property type="match status" value="1"/>
</dbReference>